<evidence type="ECO:0008006" key="3">
    <source>
        <dbReference type="Google" id="ProtNLM"/>
    </source>
</evidence>
<dbReference type="EMBL" id="BAAABX010000076">
    <property type="protein sequence ID" value="GAA0434281.1"/>
    <property type="molecule type" value="Genomic_DNA"/>
</dbReference>
<dbReference type="Proteomes" id="UP001500879">
    <property type="component" value="Unassembled WGS sequence"/>
</dbReference>
<dbReference type="SUPFAM" id="SSF56112">
    <property type="entry name" value="Protein kinase-like (PK-like)"/>
    <property type="match status" value="1"/>
</dbReference>
<dbReference type="RefSeq" id="WP_344032018.1">
    <property type="nucleotide sequence ID" value="NZ_BAAABX010000076.1"/>
</dbReference>
<organism evidence="1 2">
    <name type="scientific">Streptomyces luteireticuli</name>
    <dbReference type="NCBI Taxonomy" id="173858"/>
    <lineage>
        <taxon>Bacteria</taxon>
        <taxon>Bacillati</taxon>
        <taxon>Actinomycetota</taxon>
        <taxon>Actinomycetes</taxon>
        <taxon>Kitasatosporales</taxon>
        <taxon>Streptomycetaceae</taxon>
        <taxon>Streptomyces</taxon>
    </lineage>
</organism>
<name>A0ABN0Z5R2_9ACTN</name>
<reference evidence="1 2" key="1">
    <citation type="journal article" date="2019" name="Int. J. Syst. Evol. Microbiol.">
        <title>The Global Catalogue of Microorganisms (GCM) 10K type strain sequencing project: providing services to taxonomists for standard genome sequencing and annotation.</title>
        <authorList>
            <consortium name="The Broad Institute Genomics Platform"/>
            <consortium name="The Broad Institute Genome Sequencing Center for Infectious Disease"/>
            <person name="Wu L."/>
            <person name="Ma J."/>
        </authorList>
    </citation>
    <scope>NUCLEOTIDE SEQUENCE [LARGE SCALE GENOMIC DNA]</scope>
    <source>
        <strain evidence="1 2">JCM 4788</strain>
    </source>
</reference>
<sequence length="270" mass="29355">MAELPDGHFRELIRPYTGEVTKVHIPKQGFTTEFAAVIDSEKGPFFVKAMFNRPGGRKDSILRERAINPYVQPLSPRLLWSVGGDDAGWIILGFEVIDGRGLDFEPGSPDLPLAVDLLNRAANLGLPDVARDWTEDRWDAYVSSEDELALLRGDALLHTDINPSNMVTGPAGSWLIDWSWPTRGAAFIDPACLVVQLISAGHTPESAGGWAARCTAWANADPKAIDVFAAADLRMYRAVAAQRPDQAWLGALADAAQVWADHRGVAEAGM</sequence>
<protein>
    <recommendedName>
        <fullName evidence="3">Protein kinase</fullName>
    </recommendedName>
</protein>
<gene>
    <name evidence="1" type="ORF">GCM10010357_64750</name>
</gene>
<dbReference type="InterPro" id="IPR011009">
    <property type="entry name" value="Kinase-like_dom_sf"/>
</dbReference>
<comment type="caution">
    <text evidence="1">The sequence shown here is derived from an EMBL/GenBank/DDBJ whole genome shotgun (WGS) entry which is preliminary data.</text>
</comment>
<keyword evidence="2" id="KW-1185">Reference proteome</keyword>
<proteinExistence type="predicted"/>
<evidence type="ECO:0000313" key="2">
    <source>
        <dbReference type="Proteomes" id="UP001500879"/>
    </source>
</evidence>
<accession>A0ABN0Z5R2</accession>
<evidence type="ECO:0000313" key="1">
    <source>
        <dbReference type="EMBL" id="GAA0434281.1"/>
    </source>
</evidence>